<evidence type="ECO:0000313" key="7">
    <source>
        <dbReference type="Proteomes" id="UP000663881"/>
    </source>
</evidence>
<dbReference type="InterPro" id="IPR015360">
    <property type="entry name" value="XPC-bd"/>
</dbReference>
<dbReference type="InterPro" id="IPR009060">
    <property type="entry name" value="UBA-like_sf"/>
</dbReference>
<dbReference type="Proteomes" id="UP000663881">
    <property type="component" value="Unassembled WGS sequence"/>
</dbReference>
<dbReference type="Pfam" id="PF08238">
    <property type="entry name" value="Sel1"/>
    <property type="match status" value="5"/>
</dbReference>
<evidence type="ECO:0000259" key="5">
    <source>
        <dbReference type="PROSITE" id="PS50053"/>
    </source>
</evidence>
<feature type="compositionally biased region" description="Polar residues" evidence="3">
    <location>
        <begin position="110"/>
        <end position="121"/>
    </location>
</feature>
<dbReference type="InterPro" id="IPR006597">
    <property type="entry name" value="Sel1-like"/>
</dbReference>
<dbReference type="Gene3D" id="1.10.8.10">
    <property type="entry name" value="DNA helicase RuvA subunit, C-terminal domain"/>
    <property type="match status" value="2"/>
</dbReference>
<dbReference type="SMART" id="SM00165">
    <property type="entry name" value="UBA"/>
    <property type="match status" value="2"/>
</dbReference>
<dbReference type="InterPro" id="IPR004806">
    <property type="entry name" value="Rad23"/>
</dbReference>
<dbReference type="InterPro" id="IPR011990">
    <property type="entry name" value="TPR-like_helical_dom_sf"/>
</dbReference>
<dbReference type="SUPFAM" id="SSF54236">
    <property type="entry name" value="Ubiquitin-like"/>
    <property type="match status" value="1"/>
</dbReference>
<dbReference type="SUPFAM" id="SSF101238">
    <property type="entry name" value="XPC-binding domain"/>
    <property type="match status" value="1"/>
</dbReference>
<dbReference type="SUPFAM" id="SSF46934">
    <property type="entry name" value="UBA-like"/>
    <property type="match status" value="2"/>
</dbReference>
<dbReference type="EMBL" id="CAJOAY010000041">
    <property type="protein sequence ID" value="CAF3504093.1"/>
    <property type="molecule type" value="Genomic_DNA"/>
</dbReference>
<accession>A0A818H906</accession>
<feature type="compositionally biased region" description="Polar residues" evidence="3">
    <location>
        <begin position="140"/>
        <end position="166"/>
    </location>
</feature>
<dbReference type="GO" id="GO:0006289">
    <property type="term" value="P:nucleotide-excision repair"/>
    <property type="evidence" value="ECO:0007669"/>
    <property type="project" value="InterPro"/>
</dbReference>
<feature type="region of interest" description="Disordered" evidence="3">
    <location>
        <begin position="76"/>
        <end position="121"/>
    </location>
</feature>
<dbReference type="Gene3D" id="3.10.20.90">
    <property type="entry name" value="Phosphatidylinositol 3-kinase Catalytic Subunit, Chain A, domain 1"/>
    <property type="match status" value="1"/>
</dbReference>
<evidence type="ECO:0000256" key="3">
    <source>
        <dbReference type="SAM" id="MobiDB-lite"/>
    </source>
</evidence>
<dbReference type="GO" id="GO:0005758">
    <property type="term" value="C:mitochondrial intermembrane space"/>
    <property type="evidence" value="ECO:0007669"/>
    <property type="project" value="TreeGrafter"/>
</dbReference>
<evidence type="ECO:0000256" key="1">
    <source>
        <dbReference type="ARBA" id="ARBA00008486"/>
    </source>
</evidence>
<dbReference type="CDD" id="cd01805">
    <property type="entry name" value="Ubl_Rad23"/>
    <property type="match status" value="1"/>
</dbReference>
<dbReference type="PRINTS" id="PR01839">
    <property type="entry name" value="RAD23PROTEIN"/>
</dbReference>
<protein>
    <submittedName>
        <fullName evidence="6">Uncharacterized protein</fullName>
    </submittedName>
</protein>
<dbReference type="FunFam" id="1.10.8.10:FF:000002">
    <property type="entry name" value="UV excision repair protein RAD23 homolog"/>
    <property type="match status" value="1"/>
</dbReference>
<dbReference type="Pfam" id="PF00240">
    <property type="entry name" value="ubiquitin"/>
    <property type="match status" value="1"/>
</dbReference>
<dbReference type="InterPro" id="IPR040239">
    <property type="entry name" value="HcpB-like"/>
</dbReference>
<keyword evidence="2" id="KW-0677">Repeat</keyword>
<dbReference type="PROSITE" id="PS50030">
    <property type="entry name" value="UBA"/>
    <property type="match status" value="2"/>
</dbReference>
<dbReference type="InterPro" id="IPR036353">
    <property type="entry name" value="XPC-bd_sf"/>
</dbReference>
<dbReference type="PROSITE" id="PS50053">
    <property type="entry name" value="UBIQUITIN_2"/>
    <property type="match status" value="1"/>
</dbReference>
<dbReference type="AlphaFoldDB" id="A0A818H906"/>
<dbReference type="GO" id="GO:0043161">
    <property type="term" value="P:proteasome-mediated ubiquitin-dependent protein catabolic process"/>
    <property type="evidence" value="ECO:0007669"/>
    <property type="project" value="InterPro"/>
</dbReference>
<dbReference type="PANTHER" id="PTHR13891">
    <property type="entry name" value="CYTOCHROME C OXIDASE ASSEMBLY FACTOR 7"/>
    <property type="match status" value="1"/>
</dbReference>
<dbReference type="Gene3D" id="1.25.40.10">
    <property type="entry name" value="Tetratricopeptide repeat domain"/>
    <property type="match status" value="1"/>
</dbReference>
<dbReference type="InterPro" id="IPR000626">
    <property type="entry name" value="Ubiquitin-like_dom"/>
</dbReference>
<dbReference type="SMART" id="SM00671">
    <property type="entry name" value="SEL1"/>
    <property type="match status" value="6"/>
</dbReference>
<dbReference type="SMART" id="SM00213">
    <property type="entry name" value="UBQ"/>
    <property type="match status" value="1"/>
</dbReference>
<dbReference type="CDD" id="cd14270">
    <property type="entry name" value="UBA"/>
    <property type="match status" value="1"/>
</dbReference>
<sequence length="638" mass="70812">MKLEIKNLYNDSFQVEIEDTETVKALKEKIAARDDLREKYNAELLKLLCTGKVMDDEDMLNTFTIKEDGFLLLVKQTPGKPKPPPKKKPNQGFNNNNMGGFNSPFGMQHMPNSFMQSPFQNNSYMQQPFQNNSYMQQPYPNNTYPSPTFNPTDSTDGTATESTYTVPESLPSAEARQESLGSLVSMGFDLSDSEKALKACKYNFDEALDRLTSGNIPAGDDDPILPPSASLGQQSTASIIGGSQPNPSATHSLGAEGMGANLQEMGRLLQENPEQLQVLKQRLQTEHPQIAQMIDDNPQAFLDLIRQASADNAATALPGRDNPGTITVSLTATEQQSIERIQEIVGLDRNQVIEAFLACDRNEELAINYLLNIDMTYFAPKSEEEYKEYLDNLLVEYQFACFSEKLGDGCYRLANYHEIIKTDHATAGKIYKMSCDDMKFGHGCYRYGTFAFLGRGMDKDLPASTSYFERACELGFTKGCHNAAIAYMQGDGCVKNVNRGLEYYKKACSASVGESCLNLWSAYFHGHNGDVVKDGPMALDYASKACDLEMFQGCVNAAIMCRRGDGVPKDAERENYASKACDLEMFQGCVNAAIMCRRGDGVPKDAERESYFSKKAVDLKKRLDEPGVEFGETHKNLD</sequence>
<proteinExistence type="inferred from homology"/>
<evidence type="ECO:0000256" key="2">
    <source>
        <dbReference type="ARBA" id="ARBA00022737"/>
    </source>
</evidence>
<gene>
    <name evidence="6" type="ORF">OKA104_LOCUS1666</name>
</gene>
<organism evidence="6 7">
    <name type="scientific">Adineta steineri</name>
    <dbReference type="NCBI Taxonomy" id="433720"/>
    <lineage>
        <taxon>Eukaryota</taxon>
        <taxon>Metazoa</taxon>
        <taxon>Spiralia</taxon>
        <taxon>Gnathifera</taxon>
        <taxon>Rotifera</taxon>
        <taxon>Eurotatoria</taxon>
        <taxon>Bdelloidea</taxon>
        <taxon>Adinetida</taxon>
        <taxon>Adinetidae</taxon>
        <taxon>Adineta</taxon>
    </lineage>
</organism>
<dbReference type="InterPro" id="IPR029071">
    <property type="entry name" value="Ubiquitin-like_domsf"/>
</dbReference>
<reference evidence="6" key="1">
    <citation type="submission" date="2021-02" db="EMBL/GenBank/DDBJ databases">
        <authorList>
            <person name="Nowell W R."/>
        </authorList>
    </citation>
    <scope>NUCLEOTIDE SEQUENCE</scope>
</reference>
<feature type="domain" description="UBA" evidence="4">
    <location>
        <begin position="332"/>
        <end position="373"/>
    </location>
</feature>
<dbReference type="Pfam" id="PF09280">
    <property type="entry name" value="XPC-binding"/>
    <property type="match status" value="1"/>
</dbReference>
<comment type="similarity">
    <text evidence="1">Belongs to the hcp beta-lactamase family.</text>
</comment>
<dbReference type="Pfam" id="PF00627">
    <property type="entry name" value="UBA"/>
    <property type="match status" value="2"/>
</dbReference>
<comment type="caution">
    <text evidence="6">The sequence shown here is derived from an EMBL/GenBank/DDBJ whole genome shotgun (WGS) entry which is preliminary data.</text>
</comment>
<dbReference type="PANTHER" id="PTHR13891:SF1">
    <property type="entry name" value="CYTOCHROME C OXIDASE ASSEMBLY FACTOR 7"/>
    <property type="match status" value="1"/>
</dbReference>
<feature type="compositionally biased region" description="Low complexity" evidence="3">
    <location>
        <begin position="90"/>
        <end position="106"/>
    </location>
</feature>
<feature type="region of interest" description="Disordered" evidence="3">
    <location>
        <begin position="140"/>
        <end position="175"/>
    </location>
</feature>
<dbReference type="InterPro" id="IPR015940">
    <property type="entry name" value="UBA"/>
</dbReference>
<feature type="domain" description="UBA" evidence="4">
    <location>
        <begin position="174"/>
        <end position="214"/>
    </location>
</feature>
<name>A0A818H906_9BILA</name>
<evidence type="ECO:0000313" key="6">
    <source>
        <dbReference type="EMBL" id="CAF3504093.1"/>
    </source>
</evidence>
<dbReference type="SUPFAM" id="SSF81901">
    <property type="entry name" value="HCP-like"/>
    <property type="match status" value="1"/>
</dbReference>
<dbReference type="GO" id="GO:0003684">
    <property type="term" value="F:damaged DNA binding"/>
    <property type="evidence" value="ECO:0007669"/>
    <property type="project" value="InterPro"/>
</dbReference>
<feature type="domain" description="Ubiquitin-like" evidence="5">
    <location>
        <begin position="1"/>
        <end position="80"/>
    </location>
</feature>
<evidence type="ECO:0000259" key="4">
    <source>
        <dbReference type="PROSITE" id="PS50030"/>
    </source>
</evidence>
<dbReference type="Gene3D" id="1.10.10.540">
    <property type="entry name" value="XPC-binding domain"/>
    <property type="match status" value="1"/>
</dbReference>